<feature type="compositionally biased region" description="Low complexity" evidence="1">
    <location>
        <begin position="33"/>
        <end position="43"/>
    </location>
</feature>
<dbReference type="InterPro" id="IPR045641">
    <property type="entry name" value="SrpI-like"/>
</dbReference>
<dbReference type="InterPro" id="IPR050397">
    <property type="entry name" value="Env_Response_Regulators"/>
</dbReference>
<dbReference type="PANTHER" id="PTHR24567:SF74">
    <property type="entry name" value="HTH-TYPE TRANSCRIPTIONAL REGULATOR ARCR"/>
    <property type="match status" value="1"/>
</dbReference>
<organism evidence="3 4">
    <name type="scientific">Nocardiopsis composta</name>
    <dbReference type="NCBI Taxonomy" id="157465"/>
    <lineage>
        <taxon>Bacteria</taxon>
        <taxon>Bacillati</taxon>
        <taxon>Actinomycetota</taxon>
        <taxon>Actinomycetes</taxon>
        <taxon>Streptosporangiales</taxon>
        <taxon>Nocardiopsidaceae</taxon>
        <taxon>Nocardiopsis</taxon>
    </lineage>
</organism>
<dbReference type="AlphaFoldDB" id="A0A7W8QMT0"/>
<name>A0A7W8QMT0_9ACTN</name>
<comment type="caution">
    <text evidence="3">The sequence shown here is derived from an EMBL/GenBank/DDBJ whole genome shotgun (WGS) entry which is preliminary data.</text>
</comment>
<dbReference type="GO" id="GO:0003700">
    <property type="term" value="F:DNA-binding transcription factor activity"/>
    <property type="evidence" value="ECO:0007669"/>
    <property type="project" value="TreeGrafter"/>
</dbReference>
<dbReference type="InterPro" id="IPR014710">
    <property type="entry name" value="RmlC-like_jellyroll"/>
</dbReference>
<dbReference type="Pfam" id="PF00027">
    <property type="entry name" value="cNMP_binding"/>
    <property type="match status" value="1"/>
</dbReference>
<proteinExistence type="predicted"/>
<dbReference type="InterPro" id="IPR000595">
    <property type="entry name" value="cNMP-bd_dom"/>
</dbReference>
<dbReference type="SUPFAM" id="SSF51206">
    <property type="entry name" value="cAMP-binding domain-like"/>
    <property type="match status" value="1"/>
</dbReference>
<dbReference type="GO" id="GO:0005829">
    <property type="term" value="C:cytosol"/>
    <property type="evidence" value="ECO:0007669"/>
    <property type="project" value="TreeGrafter"/>
</dbReference>
<sequence length="475" mass="50686">MTLTPETDAAGAPDGGTAPRQSLDTGAARKLATTTKTPPQTRETSPRWLLRMLPWVEVRGGAYRVNRRLTHRVGDGRVPVVGGRSDPRPLPAGLRELAVLRGLDEGSAGGMAALSAVADAFTAVRYRPGEVIAEAGRPADRVLLIAHGRVRRTRAGEHGDPVVLGTMAAEEVTGSAALGDGGAWPETLRAATPCTVLELARDAFRRLRDRSALLDRQVRAAAGAPPPAGNKYGEAPIAVAAGHTGEPGIPGTFVDYDPAPREYTLGIAQTVLRVHTRVSDLYGEPMDQQEQQIRLTVQALRERQEHDLVNDPGFGLLHSAAPGQRIPARNGPPTPDDLDDLLCRRRRSDLFLAHPAAIAAFGRECSRRGVLPGTAEVAGRTVTAWRGVPLLPCDKIPVSRTRTTSVLVMRTGEEDSGVVGLHRTGLPDEYEPGVSVRRMDIGGQAVRRFLITSYHSAAVLVPDALGVLEGVELGR</sequence>
<evidence type="ECO:0000256" key="1">
    <source>
        <dbReference type="SAM" id="MobiDB-lite"/>
    </source>
</evidence>
<dbReference type="InterPro" id="IPR049817">
    <property type="entry name" value="Encap_f2b"/>
</dbReference>
<accession>A0A7W8QMT0</accession>
<protein>
    <recommendedName>
        <fullName evidence="2">Cyclic nucleotide-binding domain-containing protein</fullName>
    </recommendedName>
</protein>
<dbReference type="Gene3D" id="2.60.120.10">
    <property type="entry name" value="Jelly Rolls"/>
    <property type="match status" value="1"/>
</dbReference>
<dbReference type="PROSITE" id="PS50042">
    <property type="entry name" value="CNMP_BINDING_3"/>
    <property type="match status" value="1"/>
</dbReference>
<dbReference type="Pfam" id="PF19307">
    <property type="entry name" value="SrpI-like"/>
    <property type="match status" value="1"/>
</dbReference>
<dbReference type="Proteomes" id="UP000572635">
    <property type="component" value="Unassembled WGS sequence"/>
</dbReference>
<dbReference type="SMART" id="SM00100">
    <property type="entry name" value="cNMP"/>
    <property type="match status" value="1"/>
</dbReference>
<dbReference type="InterPro" id="IPR018490">
    <property type="entry name" value="cNMP-bd_dom_sf"/>
</dbReference>
<dbReference type="PANTHER" id="PTHR24567">
    <property type="entry name" value="CRP FAMILY TRANSCRIPTIONAL REGULATORY PROTEIN"/>
    <property type="match status" value="1"/>
</dbReference>
<gene>
    <name evidence="3" type="ORF">HDA36_003396</name>
</gene>
<feature type="compositionally biased region" description="Low complexity" evidence="1">
    <location>
        <begin position="7"/>
        <end position="19"/>
    </location>
</feature>
<dbReference type="CDD" id="cd00038">
    <property type="entry name" value="CAP_ED"/>
    <property type="match status" value="1"/>
</dbReference>
<feature type="domain" description="Cyclic nucleotide-binding" evidence="2">
    <location>
        <begin position="114"/>
        <end position="207"/>
    </location>
</feature>
<dbReference type="EMBL" id="JACHDB010000001">
    <property type="protein sequence ID" value="MBB5433312.1"/>
    <property type="molecule type" value="Genomic_DNA"/>
</dbReference>
<dbReference type="RefSeq" id="WP_184392951.1">
    <property type="nucleotide sequence ID" value="NZ_BAAAJD010000156.1"/>
</dbReference>
<feature type="region of interest" description="Disordered" evidence="1">
    <location>
        <begin position="1"/>
        <end position="45"/>
    </location>
</feature>
<dbReference type="NCBIfam" id="NF041163">
    <property type="entry name" value="encap_f2b"/>
    <property type="match status" value="1"/>
</dbReference>
<keyword evidence="4" id="KW-1185">Reference proteome</keyword>
<evidence type="ECO:0000259" key="2">
    <source>
        <dbReference type="PROSITE" id="PS50042"/>
    </source>
</evidence>
<evidence type="ECO:0000313" key="3">
    <source>
        <dbReference type="EMBL" id="MBB5433312.1"/>
    </source>
</evidence>
<reference evidence="3 4" key="1">
    <citation type="submission" date="2020-08" db="EMBL/GenBank/DDBJ databases">
        <title>Sequencing the genomes of 1000 actinobacteria strains.</title>
        <authorList>
            <person name="Klenk H.-P."/>
        </authorList>
    </citation>
    <scope>NUCLEOTIDE SEQUENCE [LARGE SCALE GENOMIC DNA]</scope>
    <source>
        <strain evidence="3 4">DSM 44551</strain>
    </source>
</reference>
<evidence type="ECO:0000313" key="4">
    <source>
        <dbReference type="Proteomes" id="UP000572635"/>
    </source>
</evidence>